<evidence type="ECO:0000313" key="2">
    <source>
        <dbReference type="Proteomes" id="UP000198788"/>
    </source>
</evidence>
<accession>A0A1I6PR94</accession>
<dbReference type="AlphaFoldDB" id="A0A1I6PR94"/>
<keyword evidence="2" id="KW-1185">Reference proteome</keyword>
<proteinExistence type="predicted"/>
<evidence type="ECO:0008006" key="3">
    <source>
        <dbReference type="Google" id="ProtNLM"/>
    </source>
</evidence>
<dbReference type="Proteomes" id="UP000198788">
    <property type="component" value="Unassembled WGS sequence"/>
</dbReference>
<name>A0A1I6PR94_9CAUL</name>
<gene>
    <name evidence="1" type="ORF">SAMN05192570_1208</name>
</gene>
<sequence>MRGLLAVAAVCAALGGCAGTGRLFSYGVTQLADARVRLGEAEFQIYVHPSDPTLLIQRSLNQTGGGMGTIPEFEAAAGSFLAPVGCSPLATQLIAAGSYETTYRCPPGVDLIALVAAQRTDLREGAPLRR</sequence>
<reference evidence="2" key="1">
    <citation type="submission" date="2016-10" db="EMBL/GenBank/DDBJ databases">
        <authorList>
            <person name="Varghese N."/>
            <person name="Submissions S."/>
        </authorList>
    </citation>
    <scope>NUCLEOTIDE SEQUENCE [LARGE SCALE GENOMIC DNA]</scope>
    <source>
        <strain evidence="2">CGMCC 1.10683</strain>
    </source>
</reference>
<dbReference type="STRING" id="871741.SAMN05192570_1208"/>
<evidence type="ECO:0000313" key="1">
    <source>
        <dbReference type="EMBL" id="SFS42727.1"/>
    </source>
</evidence>
<dbReference type="PROSITE" id="PS51257">
    <property type="entry name" value="PROKAR_LIPOPROTEIN"/>
    <property type="match status" value="1"/>
</dbReference>
<dbReference type="EMBL" id="FOZV01000002">
    <property type="protein sequence ID" value="SFS42727.1"/>
    <property type="molecule type" value="Genomic_DNA"/>
</dbReference>
<dbReference type="RefSeq" id="WP_092307823.1">
    <property type="nucleotide sequence ID" value="NZ_FOZV01000002.1"/>
</dbReference>
<organism evidence="1 2">
    <name type="scientific">Brevundimonas viscosa</name>
    <dbReference type="NCBI Taxonomy" id="871741"/>
    <lineage>
        <taxon>Bacteria</taxon>
        <taxon>Pseudomonadati</taxon>
        <taxon>Pseudomonadota</taxon>
        <taxon>Alphaproteobacteria</taxon>
        <taxon>Caulobacterales</taxon>
        <taxon>Caulobacteraceae</taxon>
        <taxon>Brevundimonas</taxon>
    </lineage>
</organism>
<protein>
    <recommendedName>
        <fullName evidence="3">Lipoprotein</fullName>
    </recommendedName>
</protein>